<protein>
    <recommendedName>
        <fullName evidence="1">Abortive infection protein-like C-terminal domain-containing protein</fullName>
    </recommendedName>
</protein>
<evidence type="ECO:0000259" key="1">
    <source>
        <dbReference type="Pfam" id="PF14355"/>
    </source>
</evidence>
<dbReference type="Pfam" id="PF14355">
    <property type="entry name" value="Abi_C"/>
    <property type="match status" value="1"/>
</dbReference>
<reference evidence="2" key="1">
    <citation type="journal article" date="2020" name="Int. J. Syst. Evol. Microbiol.">
        <title>Aquipluma nitroreducens gen. nov. sp. nov., a novel facultatively anaerobic bacterium isolated from a freshwater lake.</title>
        <authorList>
            <person name="Watanabe M."/>
            <person name="Kojima H."/>
            <person name="Fukui M."/>
        </authorList>
    </citation>
    <scope>NUCLEOTIDE SEQUENCE</scope>
    <source>
        <strain evidence="2">MeG22</strain>
    </source>
</reference>
<proteinExistence type="predicted"/>
<dbReference type="KEGG" id="anf:AQPE_4860"/>
<dbReference type="AlphaFoldDB" id="A0A5K7SGN9"/>
<evidence type="ECO:0000313" key="2">
    <source>
        <dbReference type="EMBL" id="BBE20666.1"/>
    </source>
</evidence>
<evidence type="ECO:0000313" key="3">
    <source>
        <dbReference type="Proteomes" id="UP001193389"/>
    </source>
</evidence>
<dbReference type="RefSeq" id="WP_318348788.1">
    <property type="nucleotide sequence ID" value="NZ_AP018694.1"/>
</dbReference>
<accession>A0A5K7SGN9</accession>
<feature type="domain" description="Abortive infection protein-like C-terminal" evidence="1">
    <location>
        <begin position="74"/>
        <end position="147"/>
    </location>
</feature>
<name>A0A5K7SGN9_9BACT</name>
<organism evidence="2 3">
    <name type="scientific">Aquipluma nitroreducens</name>
    <dbReference type="NCBI Taxonomy" id="2010828"/>
    <lineage>
        <taxon>Bacteria</taxon>
        <taxon>Pseudomonadati</taxon>
        <taxon>Bacteroidota</taxon>
        <taxon>Bacteroidia</taxon>
        <taxon>Marinilabiliales</taxon>
        <taxon>Prolixibacteraceae</taxon>
        <taxon>Aquipluma</taxon>
    </lineage>
</organism>
<dbReference type="Proteomes" id="UP001193389">
    <property type="component" value="Chromosome"/>
</dbReference>
<sequence>MRQTKEILTQLENRYINIDYYYTIIEKIEENVNLNPDIAIESCKALLEGLSKFIWKQIDNSYDSVVADKMDFHPLVRQAVTKLGDFNEDIEVDFVNKVNKLIVSIGEVRNKRGDISHGKLSPKEYMSDAQFSNLIVNITDNMLYYILHCFSKVVLAKELEYEDNPDFNEKLDNENAFGYLSYSKALFVQDIEAYKQELLNHLDLIESSIENE</sequence>
<gene>
    <name evidence="2" type="ORF">AQPE_4860</name>
</gene>
<dbReference type="InterPro" id="IPR026001">
    <property type="entry name" value="Abi-like_C"/>
</dbReference>
<dbReference type="EMBL" id="AP018694">
    <property type="protein sequence ID" value="BBE20666.1"/>
    <property type="molecule type" value="Genomic_DNA"/>
</dbReference>
<keyword evidence="3" id="KW-1185">Reference proteome</keyword>